<keyword evidence="2" id="KW-1185">Reference proteome</keyword>
<protein>
    <submittedName>
        <fullName evidence="1">Uncharacterized protein</fullName>
    </submittedName>
</protein>
<sequence>MLHRDENAGNPAAPILRGVSQKQLPGTPVQLIALTIDDGWQ</sequence>
<reference evidence="1 2" key="1">
    <citation type="submission" date="2023-07" db="EMBL/GenBank/DDBJ databases">
        <title>Sorghum-associated microbial communities from plants grown in Nebraska, USA.</title>
        <authorList>
            <person name="Schachtman D."/>
        </authorList>
    </citation>
    <scope>NUCLEOTIDE SEQUENCE [LARGE SCALE GENOMIC DNA]</scope>
    <source>
        <strain evidence="1 2">CC60</strain>
    </source>
</reference>
<comment type="caution">
    <text evidence="1">The sequence shown here is derived from an EMBL/GenBank/DDBJ whole genome shotgun (WGS) entry which is preliminary data.</text>
</comment>
<evidence type="ECO:0000313" key="1">
    <source>
        <dbReference type="EMBL" id="MDQ0008361.1"/>
    </source>
</evidence>
<dbReference type="Proteomes" id="UP001237737">
    <property type="component" value="Unassembled WGS sequence"/>
</dbReference>
<gene>
    <name evidence="1" type="ORF">J2T07_000520</name>
</gene>
<name>A0ABT9SVE6_9GAMM</name>
<evidence type="ECO:0000313" key="2">
    <source>
        <dbReference type="Proteomes" id="UP001237737"/>
    </source>
</evidence>
<proteinExistence type="predicted"/>
<dbReference type="RefSeq" id="WP_306847011.1">
    <property type="nucleotide sequence ID" value="NZ_JAUSSK010000001.1"/>
</dbReference>
<organism evidence="1 2">
    <name type="scientific">Luteibacter jiangsuensis</name>
    <dbReference type="NCBI Taxonomy" id="637577"/>
    <lineage>
        <taxon>Bacteria</taxon>
        <taxon>Pseudomonadati</taxon>
        <taxon>Pseudomonadota</taxon>
        <taxon>Gammaproteobacteria</taxon>
        <taxon>Lysobacterales</taxon>
        <taxon>Rhodanobacteraceae</taxon>
        <taxon>Luteibacter</taxon>
    </lineage>
</organism>
<accession>A0ABT9SVE6</accession>
<dbReference type="EMBL" id="JAUSSK010000001">
    <property type="protein sequence ID" value="MDQ0008361.1"/>
    <property type="molecule type" value="Genomic_DNA"/>
</dbReference>